<reference evidence="2" key="1">
    <citation type="journal article" date="2019" name="Nat. Commun.">
        <title>The genome of broomcorn millet.</title>
        <authorList>
            <person name="Zou C."/>
            <person name="Miki D."/>
            <person name="Li D."/>
            <person name="Tang Q."/>
            <person name="Xiao L."/>
            <person name="Rajput S."/>
            <person name="Deng P."/>
            <person name="Jia W."/>
            <person name="Huang R."/>
            <person name="Zhang M."/>
            <person name="Sun Y."/>
            <person name="Hu J."/>
            <person name="Fu X."/>
            <person name="Schnable P.S."/>
            <person name="Li F."/>
            <person name="Zhang H."/>
            <person name="Feng B."/>
            <person name="Zhu X."/>
            <person name="Liu R."/>
            <person name="Schnable J.C."/>
            <person name="Zhu J.-K."/>
            <person name="Zhang H."/>
        </authorList>
    </citation>
    <scope>NUCLEOTIDE SEQUENCE [LARGE SCALE GENOMIC DNA]</scope>
</reference>
<dbReference type="STRING" id="4540.A0A3L6SZG6"/>
<proteinExistence type="predicted"/>
<accession>A0A3L6SZG6</accession>
<dbReference type="Proteomes" id="UP000275267">
    <property type="component" value="Unassembled WGS sequence"/>
</dbReference>
<dbReference type="InterPro" id="IPR002110">
    <property type="entry name" value="Ankyrin_rpt"/>
</dbReference>
<evidence type="ECO:0000313" key="1">
    <source>
        <dbReference type="EMBL" id="RLN29151.1"/>
    </source>
</evidence>
<dbReference type="Gene3D" id="1.25.40.20">
    <property type="entry name" value="Ankyrin repeat-containing domain"/>
    <property type="match status" value="1"/>
</dbReference>
<dbReference type="InterPro" id="IPR036770">
    <property type="entry name" value="Ankyrin_rpt-contain_sf"/>
</dbReference>
<dbReference type="OrthoDB" id="1916412at2759"/>
<keyword evidence="2" id="KW-1185">Reference proteome</keyword>
<dbReference type="EMBL" id="PQIB02000003">
    <property type="protein sequence ID" value="RLN29151.1"/>
    <property type="molecule type" value="Genomic_DNA"/>
</dbReference>
<dbReference type="SMART" id="SM00248">
    <property type="entry name" value="ANK"/>
    <property type="match status" value="2"/>
</dbReference>
<protein>
    <submittedName>
        <fullName evidence="1">Uncharacterized protein</fullName>
    </submittedName>
</protein>
<comment type="caution">
    <text evidence="1">The sequence shown here is derived from an EMBL/GenBank/DDBJ whole genome shotgun (WGS) entry which is preliminary data.</text>
</comment>
<dbReference type="Pfam" id="PF12796">
    <property type="entry name" value="Ank_2"/>
    <property type="match status" value="1"/>
</dbReference>
<organism evidence="1 2">
    <name type="scientific">Panicum miliaceum</name>
    <name type="common">Proso millet</name>
    <name type="synonym">Broomcorn millet</name>
    <dbReference type="NCBI Taxonomy" id="4540"/>
    <lineage>
        <taxon>Eukaryota</taxon>
        <taxon>Viridiplantae</taxon>
        <taxon>Streptophyta</taxon>
        <taxon>Embryophyta</taxon>
        <taxon>Tracheophyta</taxon>
        <taxon>Spermatophyta</taxon>
        <taxon>Magnoliopsida</taxon>
        <taxon>Liliopsida</taxon>
        <taxon>Poales</taxon>
        <taxon>Poaceae</taxon>
        <taxon>PACMAD clade</taxon>
        <taxon>Panicoideae</taxon>
        <taxon>Panicodae</taxon>
        <taxon>Paniceae</taxon>
        <taxon>Panicinae</taxon>
        <taxon>Panicum</taxon>
        <taxon>Panicum sect. Panicum</taxon>
    </lineage>
</organism>
<gene>
    <name evidence="1" type="ORF">C2845_PM05G36640</name>
</gene>
<dbReference type="AlphaFoldDB" id="A0A3L6SZG6"/>
<sequence length="113" mass="12025">MSHELLRAAATGDKALLEQVLGLSIGNGGNLEAAGISWRCLKGVTSEGNTALHTAAGCGDTELVCIMCDVDASLIRARNNLRNTPLISAVRAGHIDVVCYLVERALGRRRRVR</sequence>
<name>A0A3L6SZG6_PANMI</name>
<evidence type="ECO:0000313" key="2">
    <source>
        <dbReference type="Proteomes" id="UP000275267"/>
    </source>
</evidence>
<dbReference type="SUPFAM" id="SSF48403">
    <property type="entry name" value="Ankyrin repeat"/>
    <property type="match status" value="1"/>
</dbReference>